<dbReference type="NCBIfam" id="TIGR00017">
    <property type="entry name" value="cmk"/>
    <property type="match status" value="1"/>
</dbReference>
<keyword evidence="8" id="KW-0963">Cytoplasm</keyword>
<dbReference type="HAMAP" id="MF_00238">
    <property type="entry name" value="Cytidyl_kinase_type1"/>
    <property type="match status" value="1"/>
</dbReference>
<evidence type="ECO:0000256" key="2">
    <source>
        <dbReference type="ARBA" id="ARBA00022679"/>
    </source>
</evidence>
<comment type="catalytic activity">
    <reaction evidence="7 8">
        <text>CMP + ATP = CDP + ADP</text>
        <dbReference type="Rhea" id="RHEA:11600"/>
        <dbReference type="ChEBI" id="CHEBI:30616"/>
        <dbReference type="ChEBI" id="CHEBI:58069"/>
        <dbReference type="ChEBI" id="CHEBI:60377"/>
        <dbReference type="ChEBI" id="CHEBI:456216"/>
        <dbReference type="EC" id="2.7.4.25"/>
    </reaction>
</comment>
<evidence type="ECO:0000256" key="5">
    <source>
        <dbReference type="ARBA" id="ARBA00022840"/>
    </source>
</evidence>
<dbReference type="Gene3D" id="3.40.50.300">
    <property type="entry name" value="P-loop containing nucleotide triphosphate hydrolases"/>
    <property type="match status" value="1"/>
</dbReference>
<dbReference type="CDD" id="cd02020">
    <property type="entry name" value="CMPK"/>
    <property type="match status" value="1"/>
</dbReference>
<gene>
    <name evidence="8 10" type="primary">cmk</name>
    <name evidence="10" type="ORF">DB313_00660</name>
</gene>
<dbReference type="AlphaFoldDB" id="A0A386PJM1"/>
<dbReference type="SUPFAM" id="SSF52540">
    <property type="entry name" value="P-loop containing nucleoside triphosphate hydrolases"/>
    <property type="match status" value="1"/>
</dbReference>
<keyword evidence="3 8" id="KW-0547">Nucleotide-binding</keyword>
<comment type="similarity">
    <text evidence="1 8">Belongs to the cytidylate kinase family. Type 1 subfamily.</text>
</comment>
<evidence type="ECO:0000259" key="9">
    <source>
        <dbReference type="Pfam" id="PF02224"/>
    </source>
</evidence>
<proteinExistence type="inferred from homology"/>
<feature type="binding site" evidence="8">
    <location>
        <begin position="7"/>
        <end position="15"/>
    </location>
    <ligand>
        <name>ATP</name>
        <dbReference type="ChEBI" id="CHEBI:30616"/>
    </ligand>
</feature>
<dbReference type="EMBL" id="CP028884">
    <property type="protein sequence ID" value="AYE36026.1"/>
    <property type="molecule type" value="Genomic_DNA"/>
</dbReference>
<evidence type="ECO:0000256" key="7">
    <source>
        <dbReference type="ARBA" id="ARBA00048478"/>
    </source>
</evidence>
<dbReference type="InterPro" id="IPR003136">
    <property type="entry name" value="Cytidylate_kin"/>
</dbReference>
<dbReference type="GO" id="GO:0005737">
    <property type="term" value="C:cytoplasm"/>
    <property type="evidence" value="ECO:0007669"/>
    <property type="project" value="UniProtKB-SubCell"/>
</dbReference>
<evidence type="ECO:0000313" key="11">
    <source>
        <dbReference type="Proteomes" id="UP000275571"/>
    </source>
</evidence>
<name>A0A386PJM1_9SPIR</name>
<dbReference type="GO" id="GO:0036431">
    <property type="term" value="F:dCMP kinase activity"/>
    <property type="evidence" value="ECO:0007669"/>
    <property type="project" value="InterPro"/>
</dbReference>
<keyword evidence="2 8" id="KW-0808">Transferase</keyword>
<evidence type="ECO:0000256" key="8">
    <source>
        <dbReference type="HAMAP-Rule" id="MF_00238"/>
    </source>
</evidence>
<dbReference type="OrthoDB" id="9807434at2"/>
<dbReference type="EC" id="2.7.4.25" evidence="8"/>
<dbReference type="GO" id="GO:0036430">
    <property type="term" value="F:CMP kinase activity"/>
    <property type="evidence" value="ECO:0007669"/>
    <property type="project" value="RHEA"/>
</dbReference>
<keyword evidence="5 8" id="KW-0067">ATP-binding</keyword>
<evidence type="ECO:0000313" key="10">
    <source>
        <dbReference type="EMBL" id="AYE36026.1"/>
    </source>
</evidence>
<dbReference type="InterPro" id="IPR027417">
    <property type="entry name" value="P-loop_NTPase"/>
</dbReference>
<sequence length="221" mass="25411">MIVAIDGPSASGKSSIAKELGMRLGFKFISSGYLYRIITLIAQQFTLNEYDLLSESKILELISQNDIKFDGVDFLLNDKSVVKHIFNERIDLQVSLYSSYIGVRKIVNKKLREIVKLGDDNYIIEGRDITTVVFSEADFKIYVDASVKVRALRRHKQRNGDMALNELEHALERRDEIDKNKEYGRLKLAKDVFYIDTSYKSLDDVCDSIIKTLNLKKCIER</sequence>
<accession>A0A386PJM1</accession>
<dbReference type="Pfam" id="PF02224">
    <property type="entry name" value="Cytidylate_kin"/>
    <property type="match status" value="1"/>
</dbReference>
<evidence type="ECO:0000256" key="6">
    <source>
        <dbReference type="ARBA" id="ARBA00047615"/>
    </source>
</evidence>
<dbReference type="KEGG" id="btur:DB313_00660"/>
<feature type="domain" description="Cytidylate kinase" evidence="9">
    <location>
        <begin position="3"/>
        <end position="213"/>
    </location>
</feature>
<comment type="catalytic activity">
    <reaction evidence="6 8">
        <text>dCMP + ATP = dCDP + ADP</text>
        <dbReference type="Rhea" id="RHEA:25094"/>
        <dbReference type="ChEBI" id="CHEBI:30616"/>
        <dbReference type="ChEBI" id="CHEBI:57566"/>
        <dbReference type="ChEBI" id="CHEBI:58593"/>
        <dbReference type="ChEBI" id="CHEBI:456216"/>
        <dbReference type="EC" id="2.7.4.25"/>
    </reaction>
</comment>
<dbReference type="GO" id="GO:0005524">
    <property type="term" value="F:ATP binding"/>
    <property type="evidence" value="ECO:0007669"/>
    <property type="project" value="UniProtKB-UniRule"/>
</dbReference>
<dbReference type="RefSeq" id="WP_120103945.1">
    <property type="nucleotide sequence ID" value="NZ_CP028884.1"/>
</dbReference>
<dbReference type="InterPro" id="IPR011994">
    <property type="entry name" value="Cytidylate_kinase_dom"/>
</dbReference>
<evidence type="ECO:0000256" key="1">
    <source>
        <dbReference type="ARBA" id="ARBA00009427"/>
    </source>
</evidence>
<evidence type="ECO:0000256" key="3">
    <source>
        <dbReference type="ARBA" id="ARBA00022741"/>
    </source>
</evidence>
<evidence type="ECO:0000256" key="4">
    <source>
        <dbReference type="ARBA" id="ARBA00022777"/>
    </source>
</evidence>
<reference evidence="10 11" key="1">
    <citation type="journal article" date="2018" name="Infect. Genet. Evol.">
        <title>Genome-wide analysis of Borrelia turcica and 'Candidatus Borrelia tachyglossi' shows relapsing fever-like genomes with unique genomic links to Lyme disease Borrelia.</title>
        <authorList>
            <person name="Gofton A.W."/>
            <person name="Margos G."/>
            <person name="Fingerle V."/>
            <person name="Hepner S."/>
            <person name="Loh S.M."/>
            <person name="Ryan U."/>
            <person name="Irwin P."/>
            <person name="Oskam C.L."/>
        </authorList>
    </citation>
    <scope>NUCLEOTIDE SEQUENCE [LARGE SCALE GENOMIC DNA]</scope>
    <source>
        <strain evidence="10 11">IST7</strain>
    </source>
</reference>
<dbReference type="GO" id="GO:0006220">
    <property type="term" value="P:pyrimidine nucleotide metabolic process"/>
    <property type="evidence" value="ECO:0007669"/>
    <property type="project" value="UniProtKB-UniRule"/>
</dbReference>
<protein>
    <recommendedName>
        <fullName evidence="8">Cytidylate kinase</fullName>
        <shortName evidence="8">CK</shortName>
        <ecNumber evidence="8">2.7.4.25</ecNumber>
    </recommendedName>
    <alternativeName>
        <fullName evidence="8">Cytidine monophosphate kinase</fullName>
        <shortName evidence="8">CMP kinase</shortName>
    </alternativeName>
</protein>
<dbReference type="Proteomes" id="UP000275571">
    <property type="component" value="Chromosome"/>
</dbReference>
<keyword evidence="11" id="KW-1185">Reference proteome</keyword>
<keyword evidence="4 8" id="KW-0418">Kinase</keyword>
<comment type="subcellular location">
    <subcellularLocation>
        <location evidence="8">Cytoplasm</location>
    </subcellularLocation>
</comment>
<organism evidence="10 11">
    <name type="scientific">Borrelia turcica IST7</name>
    <dbReference type="NCBI Taxonomy" id="1104446"/>
    <lineage>
        <taxon>Bacteria</taxon>
        <taxon>Pseudomonadati</taxon>
        <taxon>Spirochaetota</taxon>
        <taxon>Spirochaetia</taxon>
        <taxon>Spirochaetales</taxon>
        <taxon>Borreliaceae</taxon>
        <taxon>Borrelia</taxon>
    </lineage>
</organism>